<keyword evidence="3 6" id="KW-0496">Mitochondrion</keyword>
<evidence type="ECO:0000256" key="5">
    <source>
        <dbReference type="ARBA" id="ARBA00023239"/>
    </source>
</evidence>
<comment type="pathway">
    <text evidence="6">Cofactor biosynthesis; ubiquinone biosynthesis.</text>
</comment>
<dbReference type="Pfam" id="PF05019">
    <property type="entry name" value="Coq4"/>
    <property type="match status" value="1"/>
</dbReference>
<dbReference type="AlphaFoldDB" id="A0AAD2D3D0"/>
<dbReference type="Proteomes" id="UP001295684">
    <property type="component" value="Unassembled WGS sequence"/>
</dbReference>
<keyword evidence="8" id="KW-1185">Reference proteome</keyword>
<comment type="subunit">
    <text evidence="6">Component of a multi-subunit COQ enzyme complex.</text>
</comment>
<organism evidence="7 8">
    <name type="scientific">Euplotes crassus</name>
    <dbReference type="NCBI Taxonomy" id="5936"/>
    <lineage>
        <taxon>Eukaryota</taxon>
        <taxon>Sar</taxon>
        <taxon>Alveolata</taxon>
        <taxon>Ciliophora</taxon>
        <taxon>Intramacronucleata</taxon>
        <taxon>Spirotrichea</taxon>
        <taxon>Hypotrichia</taxon>
        <taxon>Euplotida</taxon>
        <taxon>Euplotidae</taxon>
        <taxon>Moneuplotes</taxon>
    </lineage>
</organism>
<feature type="binding site" evidence="6">
    <location>
        <position position="165"/>
    </location>
    <ligand>
        <name>Zn(2+)</name>
        <dbReference type="ChEBI" id="CHEBI:29105"/>
    </ligand>
</feature>
<comment type="cofactor">
    <cofactor evidence="6">
        <name>Zn(2+)</name>
        <dbReference type="ChEBI" id="CHEBI:29105"/>
    </cofactor>
</comment>
<dbReference type="InterPro" id="IPR007715">
    <property type="entry name" value="Coq4"/>
</dbReference>
<protein>
    <recommendedName>
        <fullName evidence="6">Ubiquinone biosynthesis protein COQ4 homolog, mitochondrial</fullName>
    </recommendedName>
    <alternativeName>
        <fullName evidence="6">4-hydroxy-3-methoxy-5-polyprenylbenzoate decarboxylase</fullName>
        <ecNumber evidence="6">4.1.1.130</ecNumber>
    </alternativeName>
    <alternativeName>
        <fullName evidence="6">Coenzyme Q biosynthesis protein 4 homolog</fullName>
    </alternativeName>
</protein>
<dbReference type="HAMAP" id="MF_03111">
    <property type="entry name" value="Coq4"/>
    <property type="match status" value="1"/>
</dbReference>
<keyword evidence="6" id="KW-0479">Metal-binding</keyword>
<comment type="catalytic activity">
    <reaction evidence="6">
        <text>a 4-hydroxy-3-methoxy-5-(all-trans-polyprenyl)benzoate + H(+) = a 2-methoxy-6-(all-trans-polyprenyl)phenol + CO2</text>
        <dbReference type="Rhea" id="RHEA:81179"/>
        <dbReference type="Rhea" id="RHEA-COMP:9551"/>
        <dbReference type="Rhea" id="RHEA-COMP:10931"/>
        <dbReference type="ChEBI" id="CHEBI:15378"/>
        <dbReference type="ChEBI" id="CHEBI:16526"/>
        <dbReference type="ChEBI" id="CHEBI:62731"/>
        <dbReference type="ChEBI" id="CHEBI:84443"/>
        <dbReference type="EC" id="4.1.1.130"/>
    </reaction>
</comment>
<keyword evidence="1 6" id="KW-0831">Ubiquinone biosynthesis</keyword>
<dbReference type="EC" id="4.1.1.130" evidence="6"/>
<keyword evidence="4 6" id="KW-0472">Membrane</keyword>
<dbReference type="InterPro" id="IPR027540">
    <property type="entry name" value="Coq4_euk"/>
</dbReference>
<comment type="function">
    <text evidence="6">Lyase that catalyzes the C1-decarboxylation of 4-hydroxy-3-methoxy-5-(all-trans-polyprenyl)benzoic acid into 2-methoxy-6-(all-trans-polyprenyl)phenol during ubiquinone biosynthesis.</text>
</comment>
<dbReference type="GO" id="GO:0031314">
    <property type="term" value="C:extrinsic component of mitochondrial inner membrane"/>
    <property type="evidence" value="ECO:0007669"/>
    <property type="project" value="UniProtKB-UniRule"/>
</dbReference>
<evidence type="ECO:0000313" key="8">
    <source>
        <dbReference type="Proteomes" id="UP001295684"/>
    </source>
</evidence>
<sequence length="261" mass="30482">MLSTKLLWRKPLAFARLSVRTFSSPNVGKNMEDIVKSYKRKSWHDQDSFSRILKMASYGIEAIRDPTKGDIVAKVGDLSGTKALKNIRSKMLADKTGRQILEERPRIKEDSVFFDRLGQMDENSVGYHYWKFMAKYDFTPDERPVATYVPDMELAYIMQRYKECHDFLHTLLGMGISIEDELAVKAFEMVQTGIPMCAFSLITGPFLLKPLEMKKLYIDYLPWVTKMALTSRFFMNIYFEKHFEQDVDEFRRECGVSPWSK</sequence>
<feature type="binding site" evidence="6">
    <location>
        <position position="181"/>
    </location>
    <ligand>
        <name>Zn(2+)</name>
        <dbReference type="ChEBI" id="CHEBI:29105"/>
    </ligand>
</feature>
<comment type="subcellular location">
    <subcellularLocation>
        <location evidence="6">Mitochondrion inner membrane</location>
        <topology evidence="6">Peripheral membrane protein</topology>
        <orientation evidence="6">Matrix side</orientation>
    </subcellularLocation>
</comment>
<comment type="similarity">
    <text evidence="6">Belongs to the COQ4 family.</text>
</comment>
<comment type="caution">
    <text evidence="7">The sequence shown here is derived from an EMBL/GenBank/DDBJ whole genome shotgun (WGS) entry which is preliminary data.</text>
</comment>
<dbReference type="GO" id="GO:0120539">
    <property type="term" value="F:4-hydroxy-3-methoxy-5-polyprenylbenzoate decarboxylase activity"/>
    <property type="evidence" value="ECO:0007669"/>
    <property type="project" value="UniProtKB-EC"/>
</dbReference>
<proteinExistence type="inferred from homology"/>
<evidence type="ECO:0000256" key="2">
    <source>
        <dbReference type="ARBA" id="ARBA00022792"/>
    </source>
</evidence>
<keyword evidence="6" id="KW-0862">Zinc</keyword>
<dbReference type="PANTHER" id="PTHR12922:SF7">
    <property type="entry name" value="UBIQUINONE BIOSYNTHESIS PROTEIN COQ4 HOMOLOG, MITOCHONDRIAL"/>
    <property type="match status" value="1"/>
</dbReference>
<gene>
    <name evidence="7" type="ORF">ECRASSUSDP1_LOCUS20079</name>
</gene>
<accession>A0AAD2D3D0</accession>
<name>A0AAD2D3D0_EUPCR</name>
<dbReference type="PANTHER" id="PTHR12922">
    <property type="entry name" value="UBIQUINONE BIOSYNTHESIS PROTEIN"/>
    <property type="match status" value="1"/>
</dbReference>
<feature type="binding site" evidence="6">
    <location>
        <position position="166"/>
    </location>
    <ligand>
        <name>Zn(2+)</name>
        <dbReference type="ChEBI" id="CHEBI:29105"/>
    </ligand>
</feature>
<reference evidence="7" key="1">
    <citation type="submission" date="2023-07" db="EMBL/GenBank/DDBJ databases">
        <authorList>
            <consortium name="AG Swart"/>
            <person name="Singh M."/>
            <person name="Singh A."/>
            <person name="Seah K."/>
            <person name="Emmerich C."/>
        </authorList>
    </citation>
    <scope>NUCLEOTIDE SEQUENCE</scope>
    <source>
        <strain evidence="7">DP1</strain>
    </source>
</reference>
<dbReference type="EMBL" id="CAMPGE010020436">
    <property type="protein sequence ID" value="CAI2378680.1"/>
    <property type="molecule type" value="Genomic_DNA"/>
</dbReference>
<evidence type="ECO:0000256" key="4">
    <source>
        <dbReference type="ARBA" id="ARBA00023136"/>
    </source>
</evidence>
<evidence type="ECO:0000256" key="6">
    <source>
        <dbReference type="HAMAP-Rule" id="MF_03111"/>
    </source>
</evidence>
<dbReference type="GO" id="GO:0008270">
    <property type="term" value="F:zinc ion binding"/>
    <property type="evidence" value="ECO:0007669"/>
    <property type="project" value="UniProtKB-UniRule"/>
</dbReference>
<evidence type="ECO:0000313" key="7">
    <source>
        <dbReference type="EMBL" id="CAI2378680.1"/>
    </source>
</evidence>
<keyword evidence="2 6" id="KW-0999">Mitochondrion inner membrane</keyword>
<keyword evidence="5 6" id="KW-0456">Lyase</keyword>
<evidence type="ECO:0000256" key="3">
    <source>
        <dbReference type="ARBA" id="ARBA00023128"/>
    </source>
</evidence>
<feature type="binding site" evidence="6">
    <location>
        <position position="169"/>
    </location>
    <ligand>
        <name>Zn(2+)</name>
        <dbReference type="ChEBI" id="CHEBI:29105"/>
    </ligand>
</feature>
<evidence type="ECO:0000256" key="1">
    <source>
        <dbReference type="ARBA" id="ARBA00022688"/>
    </source>
</evidence>